<dbReference type="PANTHER" id="PTHR21039:SF0">
    <property type="entry name" value="HISTIDINOL-PHOSPHATASE"/>
    <property type="match status" value="1"/>
</dbReference>
<dbReference type="GO" id="GO:0004401">
    <property type="term" value="F:histidinol-phosphatase activity"/>
    <property type="evidence" value="ECO:0007669"/>
    <property type="project" value="UniProtKB-UniRule"/>
</dbReference>
<dbReference type="NCBIfam" id="NF005596">
    <property type="entry name" value="PRK07328.1"/>
    <property type="match status" value="1"/>
</dbReference>
<evidence type="ECO:0000256" key="8">
    <source>
        <dbReference type="RuleBase" id="RU366003"/>
    </source>
</evidence>
<protein>
    <recommendedName>
        <fullName evidence="3 8">Histidinol-phosphatase</fullName>
        <shortName evidence="8">HolPase</shortName>
        <ecNumber evidence="3 8">3.1.3.15</ecNumber>
    </recommendedName>
</protein>
<dbReference type="PANTHER" id="PTHR21039">
    <property type="entry name" value="HISTIDINOL PHOSPHATASE-RELATED"/>
    <property type="match status" value="1"/>
</dbReference>
<evidence type="ECO:0000256" key="5">
    <source>
        <dbReference type="ARBA" id="ARBA00022801"/>
    </source>
</evidence>
<dbReference type="GO" id="GO:0005737">
    <property type="term" value="C:cytoplasm"/>
    <property type="evidence" value="ECO:0007669"/>
    <property type="project" value="TreeGrafter"/>
</dbReference>
<feature type="domain" description="PHP" evidence="9">
    <location>
        <begin position="28"/>
        <end position="179"/>
    </location>
</feature>
<comment type="similarity">
    <text evidence="2 8">Belongs to the PHP hydrolase family. HisK subfamily.</text>
</comment>
<sequence>MCMPLVTGEVNTQKNYCCPISIEARGVKGIQEIGFSDHDEYLEGINEESIASLRTRYTDIQIKLGLEVSYRPGREEEIKAAISRLPFDYLIGSIHDLDLWMFDHPDYRSGYSSWDMAELYRKYYSVLERLALCGLFDIVGHLDVIKVFGYRPEGDLLPFAEPALQAISSAGLVVEVNTAGLRKPCAEIYPAKELLARCFELNIPVTLGSDAHLQNDVGRDLAYARELLFQTGYRSLMTFSQRRRCSSLL</sequence>
<evidence type="ECO:0000256" key="3">
    <source>
        <dbReference type="ARBA" id="ARBA00013085"/>
    </source>
</evidence>
<dbReference type="AlphaFoldDB" id="A0A0B7MQY5"/>
<organism evidence="10 11">
    <name type="scientific">Syntrophaceticus schinkii</name>
    <dbReference type="NCBI Taxonomy" id="499207"/>
    <lineage>
        <taxon>Bacteria</taxon>
        <taxon>Bacillati</taxon>
        <taxon>Bacillota</taxon>
        <taxon>Clostridia</taxon>
        <taxon>Thermoanaerobacterales</taxon>
        <taxon>Thermoanaerobacterales Family III. Incertae Sedis</taxon>
        <taxon>Syntrophaceticus</taxon>
    </lineage>
</organism>
<keyword evidence="5 8" id="KW-0378">Hydrolase</keyword>
<evidence type="ECO:0000313" key="10">
    <source>
        <dbReference type="EMBL" id="CEO90416.1"/>
    </source>
</evidence>
<comment type="catalytic activity">
    <reaction evidence="7 8">
        <text>L-histidinol phosphate + H2O = L-histidinol + phosphate</text>
        <dbReference type="Rhea" id="RHEA:14465"/>
        <dbReference type="ChEBI" id="CHEBI:15377"/>
        <dbReference type="ChEBI" id="CHEBI:43474"/>
        <dbReference type="ChEBI" id="CHEBI:57699"/>
        <dbReference type="ChEBI" id="CHEBI:57980"/>
        <dbReference type="EC" id="3.1.3.15"/>
    </reaction>
</comment>
<evidence type="ECO:0000256" key="7">
    <source>
        <dbReference type="ARBA" id="ARBA00049158"/>
    </source>
</evidence>
<evidence type="ECO:0000256" key="6">
    <source>
        <dbReference type="ARBA" id="ARBA00023102"/>
    </source>
</evidence>
<dbReference type="Proteomes" id="UP000046155">
    <property type="component" value="Unassembled WGS sequence"/>
</dbReference>
<dbReference type="SUPFAM" id="SSF89550">
    <property type="entry name" value="PHP domain-like"/>
    <property type="match status" value="1"/>
</dbReference>
<dbReference type="EMBL" id="CDRZ01000288">
    <property type="protein sequence ID" value="CEO90416.1"/>
    <property type="molecule type" value="Genomic_DNA"/>
</dbReference>
<evidence type="ECO:0000256" key="1">
    <source>
        <dbReference type="ARBA" id="ARBA00004970"/>
    </source>
</evidence>
<dbReference type="RefSeq" id="WP_052835720.1">
    <property type="nucleotide sequence ID" value="NZ_CDRZ01000288.1"/>
</dbReference>
<dbReference type="GO" id="GO:0000105">
    <property type="term" value="P:L-histidine biosynthetic process"/>
    <property type="evidence" value="ECO:0007669"/>
    <property type="project" value="UniProtKB-UniRule"/>
</dbReference>
<dbReference type="InterPro" id="IPR004013">
    <property type="entry name" value="PHP_dom"/>
</dbReference>
<proteinExistence type="inferred from homology"/>
<dbReference type="CDD" id="cd12110">
    <property type="entry name" value="PHP_HisPPase_Hisj_like"/>
    <property type="match status" value="1"/>
</dbReference>
<name>A0A0B7MQY5_9FIRM</name>
<dbReference type="UniPathway" id="UPA00031">
    <property type="reaction ID" value="UER00013"/>
</dbReference>
<dbReference type="EC" id="3.1.3.15" evidence="3 8"/>
<evidence type="ECO:0000256" key="4">
    <source>
        <dbReference type="ARBA" id="ARBA00022605"/>
    </source>
</evidence>
<accession>A0A0B7MQY5</accession>
<reference evidence="11" key="1">
    <citation type="submission" date="2015-01" db="EMBL/GenBank/DDBJ databases">
        <authorList>
            <person name="Manzoor Shahid"/>
            <person name="Zubair Saima"/>
        </authorList>
    </citation>
    <scope>NUCLEOTIDE SEQUENCE [LARGE SCALE GENOMIC DNA]</scope>
    <source>
        <strain evidence="11">Sp3</strain>
    </source>
</reference>
<evidence type="ECO:0000256" key="2">
    <source>
        <dbReference type="ARBA" id="ARBA00009152"/>
    </source>
</evidence>
<gene>
    <name evidence="10" type="ORF">SSCH_870016</name>
</gene>
<dbReference type="Gene3D" id="3.20.20.140">
    <property type="entry name" value="Metal-dependent hydrolases"/>
    <property type="match status" value="1"/>
</dbReference>
<dbReference type="InterPro" id="IPR016195">
    <property type="entry name" value="Pol/histidinol_Pase-like"/>
</dbReference>
<keyword evidence="6 8" id="KW-0368">Histidine biosynthesis</keyword>
<evidence type="ECO:0000259" key="9">
    <source>
        <dbReference type="Pfam" id="PF02811"/>
    </source>
</evidence>
<keyword evidence="11" id="KW-1185">Reference proteome</keyword>
<dbReference type="InterPro" id="IPR010140">
    <property type="entry name" value="Histidinol_P_phosphatase_HisJ"/>
</dbReference>
<dbReference type="Pfam" id="PF02811">
    <property type="entry name" value="PHP"/>
    <property type="match status" value="1"/>
</dbReference>
<keyword evidence="4 8" id="KW-0028">Amino-acid biosynthesis</keyword>
<comment type="pathway">
    <text evidence="1 8">Amino-acid biosynthesis; L-histidine biosynthesis; L-histidine from 5-phospho-alpha-D-ribose 1-diphosphate: step 8/9.</text>
</comment>
<evidence type="ECO:0000313" key="11">
    <source>
        <dbReference type="Proteomes" id="UP000046155"/>
    </source>
</evidence>
<dbReference type="NCBIfam" id="TIGR01856">
    <property type="entry name" value="hisJ_fam"/>
    <property type="match status" value="1"/>
</dbReference>